<dbReference type="AlphaFoldDB" id="A0AAN7T058"/>
<reference evidence="2 3" key="1">
    <citation type="submission" date="2023-08" db="EMBL/GenBank/DDBJ databases">
        <title>Black Yeasts Isolated from many extreme environments.</title>
        <authorList>
            <person name="Coleine C."/>
            <person name="Stajich J.E."/>
            <person name="Selbmann L."/>
        </authorList>
    </citation>
    <scope>NUCLEOTIDE SEQUENCE [LARGE SCALE GENOMIC DNA]</scope>
    <source>
        <strain evidence="2 3">CCFEE 5910</strain>
    </source>
</reference>
<feature type="region of interest" description="Disordered" evidence="1">
    <location>
        <begin position="1"/>
        <end position="121"/>
    </location>
</feature>
<name>A0AAN7T058_9EURO</name>
<organism evidence="2 3">
    <name type="scientific">Lithohypha guttulata</name>
    <dbReference type="NCBI Taxonomy" id="1690604"/>
    <lineage>
        <taxon>Eukaryota</taxon>
        <taxon>Fungi</taxon>
        <taxon>Dikarya</taxon>
        <taxon>Ascomycota</taxon>
        <taxon>Pezizomycotina</taxon>
        <taxon>Eurotiomycetes</taxon>
        <taxon>Chaetothyriomycetidae</taxon>
        <taxon>Chaetothyriales</taxon>
        <taxon>Trichomeriaceae</taxon>
        <taxon>Lithohypha</taxon>
    </lineage>
</organism>
<feature type="compositionally biased region" description="Basic and acidic residues" evidence="1">
    <location>
        <begin position="292"/>
        <end position="303"/>
    </location>
</feature>
<evidence type="ECO:0000313" key="2">
    <source>
        <dbReference type="EMBL" id="KAK5085443.1"/>
    </source>
</evidence>
<feature type="compositionally biased region" description="Basic and acidic residues" evidence="1">
    <location>
        <begin position="349"/>
        <end position="359"/>
    </location>
</feature>
<feature type="compositionally biased region" description="Low complexity" evidence="1">
    <location>
        <begin position="282"/>
        <end position="291"/>
    </location>
</feature>
<comment type="caution">
    <text evidence="2">The sequence shown here is derived from an EMBL/GenBank/DDBJ whole genome shotgun (WGS) entry which is preliminary data.</text>
</comment>
<gene>
    <name evidence="2" type="ORF">LTR05_004728</name>
</gene>
<accession>A0AAN7T058</accession>
<evidence type="ECO:0000313" key="3">
    <source>
        <dbReference type="Proteomes" id="UP001309876"/>
    </source>
</evidence>
<feature type="compositionally biased region" description="Basic and acidic residues" evidence="1">
    <location>
        <begin position="60"/>
        <end position="69"/>
    </location>
</feature>
<dbReference type="EMBL" id="JAVRRJ010000004">
    <property type="protein sequence ID" value="KAK5085443.1"/>
    <property type="molecule type" value="Genomic_DNA"/>
</dbReference>
<evidence type="ECO:0000256" key="1">
    <source>
        <dbReference type="SAM" id="MobiDB-lite"/>
    </source>
</evidence>
<feature type="region of interest" description="Disordered" evidence="1">
    <location>
        <begin position="134"/>
        <end position="159"/>
    </location>
</feature>
<feature type="region of interest" description="Disordered" evidence="1">
    <location>
        <begin position="174"/>
        <end position="379"/>
    </location>
</feature>
<protein>
    <submittedName>
        <fullName evidence="2">Uncharacterized protein</fullName>
    </submittedName>
</protein>
<proteinExistence type="predicted"/>
<feature type="compositionally biased region" description="Polar residues" evidence="1">
    <location>
        <begin position="87"/>
        <end position="100"/>
    </location>
</feature>
<keyword evidence="3" id="KW-1185">Reference proteome</keyword>
<dbReference type="Proteomes" id="UP001309876">
    <property type="component" value="Unassembled WGS sequence"/>
</dbReference>
<feature type="compositionally biased region" description="Basic residues" evidence="1">
    <location>
        <begin position="1"/>
        <end position="10"/>
    </location>
</feature>
<sequence>MSTSAKRRRTSPTTYVPISDEDTQTSRLEKHVTPKRHLYRSPTKSSLARSHPKVLQQTQEAKERRESVPNRRQSLLDAVMNNKPLFWSQNERSEQPQPSVSDRAPEPVHRTPATPRASNVITDIASVFRDIVPRASSSRPTPGEHVISEVQPEIPTPRRRWVSPVASPRIVPKLVKSASKIAAERSRRSSSIELPPTPVQLGKDPVPERPRGLLTSSPGGGGRRRDRARGGAITSSPLKPKNVAPTPPAPLEVDDEDVVQMEAASGIGDEDERTAREEEGLGELILELSQSEGEHTAAQQHEEQDPENETAIQLADSEVHLPEAPPDETGHVSSGIDQEAESEIPQQLEHSRSDGREQAEPAVGKTPHPYQPEDMPADKEEQATYANANLAQPKDVESTDIADESDDPVVQGKIEELKALQAQLETLGANCGRIEAFSKNLQQTTTQERSDQAVEEALELLLDALPIASSTWPVPQEDAQMFSRQASKYLNLFAQSSLQLSHSTNEKTIGNTQHTAHQITLTAPAPWPASILDVNLESTMDTSCNVMEIVLTRNNEIPHVLRKWIETRLEDPVLKCDLATIATGIGHYFREDVKRAKVFQILQNIQDPSPNTDGTITHLDSVVSNINEAMALLPYLNTSFHSFTIGPKPQQEPRTRRSSSNTQQIMLKYSIALDWIGQPAIETDICPVGFCVDTVKHTKNLFRQIQEIEGVVVAFQKVWELLGAGTVEDHDKGTMRKGKSRARRMTVFD</sequence>